<dbReference type="InterPro" id="IPR011990">
    <property type="entry name" value="TPR-like_helical_dom_sf"/>
</dbReference>
<organism evidence="2 3">
    <name type="scientific">Streptomyces lannensis</name>
    <dbReference type="NCBI Taxonomy" id="766498"/>
    <lineage>
        <taxon>Bacteria</taxon>
        <taxon>Bacillati</taxon>
        <taxon>Actinomycetota</taxon>
        <taxon>Actinomycetes</taxon>
        <taxon>Kitasatosporales</taxon>
        <taxon>Streptomycetaceae</taxon>
        <taxon>Streptomyces</taxon>
    </lineage>
</organism>
<evidence type="ECO:0000313" key="3">
    <source>
        <dbReference type="Proteomes" id="UP001501563"/>
    </source>
</evidence>
<dbReference type="SUPFAM" id="SSF52540">
    <property type="entry name" value="P-loop containing nucleoside triphosphate hydrolases"/>
    <property type="match status" value="1"/>
</dbReference>
<name>A0ABP7LFJ6_9ACTN</name>
<dbReference type="PANTHER" id="PTHR46082">
    <property type="entry name" value="ATP/GTP-BINDING PROTEIN-RELATED"/>
    <property type="match status" value="1"/>
</dbReference>
<dbReference type="PANTHER" id="PTHR46082:SF6">
    <property type="entry name" value="AAA+ ATPASE DOMAIN-CONTAINING PROTEIN-RELATED"/>
    <property type="match status" value="1"/>
</dbReference>
<dbReference type="PRINTS" id="PR00364">
    <property type="entry name" value="DISEASERSIST"/>
</dbReference>
<protein>
    <submittedName>
        <fullName evidence="2">Tetratricopeptide repeat protein</fullName>
    </submittedName>
</protein>
<dbReference type="SUPFAM" id="SSF48452">
    <property type="entry name" value="TPR-like"/>
    <property type="match status" value="2"/>
</dbReference>
<dbReference type="EMBL" id="BAAAZA010000046">
    <property type="protein sequence ID" value="GAA3900931.1"/>
    <property type="molecule type" value="Genomic_DNA"/>
</dbReference>
<evidence type="ECO:0000313" key="2">
    <source>
        <dbReference type="EMBL" id="GAA3900931.1"/>
    </source>
</evidence>
<dbReference type="Gene3D" id="3.40.50.300">
    <property type="entry name" value="P-loop containing nucleotide triphosphate hydrolases"/>
    <property type="match status" value="1"/>
</dbReference>
<comment type="caution">
    <text evidence="2">The sequence shown here is derived from an EMBL/GenBank/DDBJ whole genome shotgun (WGS) entry which is preliminary data.</text>
</comment>
<dbReference type="InterPro" id="IPR053137">
    <property type="entry name" value="NLR-like"/>
</dbReference>
<proteinExistence type="predicted"/>
<sequence length="710" mass="76776">MSNHNDAQAHGQGRIYQASGDQHITEHHHHTSDWSGPDSVRHPTVGRTPVVLRDRVGEMDRLHAAVEPSVGNSVYVLHGLGGCGKTAVAYALFQHATNQAGRIGLWVNASDTASLRAGMLAVAADRGATDGELVGARSGLRPAADLVWHYLDCSDQPWLLVLDNADNPAILRDGGWLRSSPTGTVVVTTRQAAAHWWPGAELLQFGVLPREDAALVLRDLAPHAGSIEDAAEVADRLGRLPLALTLAGGFLAHQVIDPWSLADYGRRLDGSAGLDPIELIEQGATAIGGDSRHLPSRTWQLSLDALAAQGRPEAGHLLRLLACWSDDPLPLSVLLGAELGPALPASHVESALRGLIDHSLTELAPGAIRCLRTHGVLLDSVARATPADEHEQLSAAAARLCLALLPEVPDRGTQDPRVNLLAPHVIALLRRTASWAISQSTVEATAECALRLVTAVHGAGDYASALSFGSDAVELLKPRLGEDNIWLIRLRQRMGRDLFRLGRFEESAALLRQILEDCERVLGPEAPDTLTACRRLASPLVNLDQKPDAISLFRRAAEGYVRVLGPVHPLTLLARSDILEGSPKSIDVDAGSDLVMECRRELGDEHTVTLIAELNCAFSLNRAGRPEEALPYIRSAFAKFARRFGTDYPLTFNVRQTLGAILYALGQNTEAIEHLEEVAEGRTRVLGPNHPWTIHAKELLKQYRDPQRES</sequence>
<keyword evidence="3" id="KW-1185">Reference proteome</keyword>
<evidence type="ECO:0000256" key="1">
    <source>
        <dbReference type="SAM" id="MobiDB-lite"/>
    </source>
</evidence>
<gene>
    <name evidence="2" type="ORF">GCM10022207_82150</name>
</gene>
<feature type="region of interest" description="Disordered" evidence="1">
    <location>
        <begin position="21"/>
        <end position="45"/>
    </location>
</feature>
<reference evidence="3" key="1">
    <citation type="journal article" date="2019" name="Int. J. Syst. Evol. Microbiol.">
        <title>The Global Catalogue of Microorganisms (GCM) 10K type strain sequencing project: providing services to taxonomists for standard genome sequencing and annotation.</title>
        <authorList>
            <consortium name="The Broad Institute Genomics Platform"/>
            <consortium name="The Broad Institute Genome Sequencing Center for Infectious Disease"/>
            <person name="Wu L."/>
            <person name="Ma J."/>
        </authorList>
    </citation>
    <scope>NUCLEOTIDE SEQUENCE [LARGE SCALE GENOMIC DNA]</scope>
    <source>
        <strain evidence="3">JCM 16578</strain>
    </source>
</reference>
<dbReference type="Pfam" id="PF13424">
    <property type="entry name" value="TPR_12"/>
    <property type="match status" value="2"/>
</dbReference>
<dbReference type="Proteomes" id="UP001501563">
    <property type="component" value="Unassembled WGS sequence"/>
</dbReference>
<dbReference type="RefSeq" id="WP_345553975.1">
    <property type="nucleotide sequence ID" value="NZ_BAAAZA010000046.1"/>
</dbReference>
<accession>A0ABP7LFJ6</accession>
<dbReference type="Gene3D" id="1.25.40.10">
    <property type="entry name" value="Tetratricopeptide repeat domain"/>
    <property type="match status" value="2"/>
</dbReference>
<dbReference type="InterPro" id="IPR027417">
    <property type="entry name" value="P-loop_NTPase"/>
</dbReference>